<feature type="transmembrane region" description="Helical" evidence="1">
    <location>
        <begin position="109"/>
        <end position="128"/>
    </location>
</feature>
<evidence type="ECO:0000256" key="1">
    <source>
        <dbReference type="SAM" id="Phobius"/>
    </source>
</evidence>
<dbReference type="AlphaFoldDB" id="A0A1H6WRA6"/>
<dbReference type="Proteomes" id="UP000183315">
    <property type="component" value="Unassembled WGS sequence"/>
</dbReference>
<organism evidence="2 3">
    <name type="scientific">Demequina mangrovi</name>
    <dbReference type="NCBI Taxonomy" id="1043493"/>
    <lineage>
        <taxon>Bacteria</taxon>
        <taxon>Bacillati</taxon>
        <taxon>Actinomycetota</taxon>
        <taxon>Actinomycetes</taxon>
        <taxon>Micrococcales</taxon>
        <taxon>Demequinaceae</taxon>
        <taxon>Demequina</taxon>
    </lineage>
</organism>
<feature type="transmembrane region" description="Helical" evidence="1">
    <location>
        <begin position="79"/>
        <end position="97"/>
    </location>
</feature>
<dbReference type="RefSeq" id="WP_042216223.1">
    <property type="nucleotide sequence ID" value="NZ_BBLU01000016.1"/>
</dbReference>
<proteinExistence type="predicted"/>
<keyword evidence="1" id="KW-1133">Transmembrane helix</keyword>
<feature type="transmembrane region" description="Helical" evidence="1">
    <location>
        <begin position="50"/>
        <end position="73"/>
    </location>
</feature>
<keyword evidence="1" id="KW-0812">Transmembrane</keyword>
<name>A0A1H6WRA6_9MICO</name>
<feature type="transmembrane region" description="Helical" evidence="1">
    <location>
        <begin position="6"/>
        <end position="29"/>
    </location>
</feature>
<sequence>MTLVEGVAWATAGLLVLVAIFQVALAAGAPWGEAAWGGTHRGTLPVRLRVGSAFSALVLCGMAAAVLAGAGVIGDGRTTAITVVLWVIVGFLALTMLGNLASRSPRERAVFGPISSLLLAGAVIVAVAG</sequence>
<evidence type="ECO:0000313" key="2">
    <source>
        <dbReference type="EMBL" id="SEJ19393.1"/>
    </source>
</evidence>
<gene>
    <name evidence="2" type="ORF">SAMN05421637_1107</name>
</gene>
<dbReference type="OrthoDB" id="5150271at2"/>
<reference evidence="3" key="1">
    <citation type="submission" date="2016-10" db="EMBL/GenBank/DDBJ databases">
        <authorList>
            <person name="Varghese N."/>
        </authorList>
    </citation>
    <scope>NUCLEOTIDE SEQUENCE [LARGE SCALE GENOMIC DNA]</scope>
    <source>
        <strain evidence="3">DSM 24868</strain>
    </source>
</reference>
<dbReference type="EMBL" id="FNZI01000002">
    <property type="protein sequence ID" value="SEJ19393.1"/>
    <property type="molecule type" value="Genomic_DNA"/>
</dbReference>
<protein>
    <submittedName>
        <fullName evidence="2">Uncharacterized protein</fullName>
    </submittedName>
</protein>
<evidence type="ECO:0000313" key="3">
    <source>
        <dbReference type="Proteomes" id="UP000183315"/>
    </source>
</evidence>
<keyword evidence="3" id="KW-1185">Reference proteome</keyword>
<dbReference type="STRING" id="1043493.SAMN05421637_1107"/>
<accession>A0A1H6WRA6</accession>
<keyword evidence="1" id="KW-0472">Membrane</keyword>